<dbReference type="NCBIfam" id="TIGR02512">
    <property type="entry name" value="FeFe_hydrog_A"/>
    <property type="match status" value="1"/>
</dbReference>
<dbReference type="InterPro" id="IPR003149">
    <property type="entry name" value="Fe_hydrogenase_ssu"/>
</dbReference>
<evidence type="ECO:0000256" key="5">
    <source>
        <dbReference type="ARBA" id="ARBA00023014"/>
    </source>
</evidence>
<protein>
    <submittedName>
        <fullName evidence="10">Hydrogenase, Fe-only</fullName>
    </submittedName>
</protein>
<keyword evidence="4" id="KW-0408">Iron</keyword>
<dbReference type="InterPro" id="IPR017900">
    <property type="entry name" value="4Fe4S_Fe_S_CS"/>
</dbReference>
<accession>G0GA84</accession>
<dbReference type="Pfam" id="PF10588">
    <property type="entry name" value="NADH-G_4Fe-4S_3"/>
    <property type="match status" value="1"/>
</dbReference>
<evidence type="ECO:0000256" key="3">
    <source>
        <dbReference type="ARBA" id="ARBA00022737"/>
    </source>
</evidence>
<dbReference type="InterPro" id="IPR036010">
    <property type="entry name" value="2Fe-2S_ferredoxin-like_sf"/>
</dbReference>
<dbReference type="PROSITE" id="PS51379">
    <property type="entry name" value="4FE4S_FER_2"/>
    <property type="match status" value="2"/>
</dbReference>
<dbReference type="Gene3D" id="4.10.260.20">
    <property type="entry name" value="Iron hydrogenase, small subunit"/>
    <property type="match status" value="1"/>
</dbReference>
<dbReference type="Pfam" id="PF02906">
    <property type="entry name" value="Fe_hyd_lg_C"/>
    <property type="match status" value="1"/>
</dbReference>
<dbReference type="SUPFAM" id="SSF54862">
    <property type="entry name" value="4Fe-4S ferredoxins"/>
    <property type="match status" value="1"/>
</dbReference>
<dbReference type="RefSeq" id="WP_014624300.1">
    <property type="nucleotide sequence ID" value="NC_017583.1"/>
</dbReference>
<evidence type="ECO:0000256" key="1">
    <source>
        <dbReference type="ARBA" id="ARBA00022485"/>
    </source>
</evidence>
<dbReference type="Pfam" id="PF13510">
    <property type="entry name" value="Fer2_4"/>
    <property type="match status" value="1"/>
</dbReference>
<dbReference type="InterPro" id="IPR004108">
    <property type="entry name" value="Fe_hydrogenase_lsu_C"/>
</dbReference>
<dbReference type="EMBL" id="CP002903">
    <property type="protein sequence ID" value="AEJ60920.1"/>
    <property type="molecule type" value="Genomic_DNA"/>
</dbReference>
<dbReference type="SUPFAM" id="SSF53920">
    <property type="entry name" value="Fe-only hydrogenase"/>
    <property type="match status" value="1"/>
</dbReference>
<evidence type="ECO:0000259" key="8">
    <source>
        <dbReference type="PROSITE" id="PS51379"/>
    </source>
</evidence>
<dbReference type="CDD" id="cd00207">
    <property type="entry name" value="fer2"/>
    <property type="match status" value="1"/>
</dbReference>
<dbReference type="Gene3D" id="3.10.20.740">
    <property type="match status" value="1"/>
</dbReference>
<feature type="compositionally biased region" description="Basic and acidic residues" evidence="6">
    <location>
        <begin position="574"/>
        <end position="583"/>
    </location>
</feature>
<dbReference type="PANTHER" id="PTHR11615">
    <property type="entry name" value="NITRATE, FORMATE, IRON DEHYDROGENASE"/>
    <property type="match status" value="1"/>
</dbReference>
<evidence type="ECO:0000256" key="4">
    <source>
        <dbReference type="ARBA" id="ARBA00023004"/>
    </source>
</evidence>
<dbReference type="SUPFAM" id="SSF54292">
    <property type="entry name" value="2Fe-2S ferredoxin-like"/>
    <property type="match status" value="1"/>
</dbReference>
<dbReference type="Pfam" id="PF13183">
    <property type="entry name" value="Fer4_8"/>
    <property type="match status" value="1"/>
</dbReference>
<dbReference type="InterPro" id="IPR013352">
    <property type="entry name" value="Fe_hydrogenase_subset"/>
</dbReference>
<feature type="domain" description="4Fe-4S ferredoxin-type" evidence="8">
    <location>
        <begin position="185"/>
        <end position="214"/>
    </location>
</feature>
<evidence type="ECO:0000256" key="2">
    <source>
        <dbReference type="ARBA" id="ARBA00022723"/>
    </source>
</evidence>
<evidence type="ECO:0000259" key="9">
    <source>
        <dbReference type="PROSITE" id="PS51839"/>
    </source>
</evidence>
<organism evidence="10 11">
    <name type="scientific">Winmispira thermophila (strain ATCC 700085 / DSM 6578 / Z-1203)</name>
    <name type="common">Spirochaeta thermophila</name>
    <dbReference type="NCBI Taxonomy" id="869211"/>
    <lineage>
        <taxon>Bacteria</taxon>
        <taxon>Pseudomonadati</taxon>
        <taxon>Spirochaetota</taxon>
        <taxon>Spirochaetia</taxon>
        <taxon>Winmispirales</taxon>
        <taxon>Winmispiraceae</taxon>
        <taxon>Winmispira</taxon>
    </lineage>
</organism>
<feature type="domain" description="4Fe-4S His(Cys)3-ligated-type" evidence="9">
    <location>
        <begin position="83"/>
        <end position="122"/>
    </location>
</feature>
<dbReference type="FunFam" id="3.30.70.20:FF:000035">
    <property type="entry name" value="Iron hydrogenase 1"/>
    <property type="match status" value="1"/>
</dbReference>
<keyword evidence="11" id="KW-1185">Reference proteome</keyword>
<dbReference type="InterPro" id="IPR050340">
    <property type="entry name" value="Cytosolic_Fe-S_CAF"/>
</dbReference>
<reference evidence="10 11" key="1">
    <citation type="submission" date="2011-06" db="EMBL/GenBank/DDBJ databases">
        <title>The complete genome of Spirochaeta thermophila DSM 6578.</title>
        <authorList>
            <consortium name="US DOE Joint Genome Institute (JGI-PGF)"/>
            <person name="Lucas S."/>
            <person name="Lapidus A."/>
            <person name="Bruce D."/>
            <person name="Goodwin L."/>
            <person name="Pitluck S."/>
            <person name="Peters L."/>
            <person name="Kyrpides N."/>
            <person name="Mavromatis K."/>
            <person name="Ivanova N."/>
            <person name="Mikailova N."/>
            <person name="Pagani I."/>
            <person name="Chertkov O."/>
            <person name="Detter J.C."/>
            <person name="Tapia R."/>
            <person name="Han C."/>
            <person name="Land M."/>
            <person name="Hauser L."/>
            <person name="Markowitz V."/>
            <person name="Cheng J.-F."/>
            <person name="Hugenholtz P."/>
            <person name="Woyke T."/>
            <person name="Wu D."/>
            <person name="Spring S."/>
            <person name="Merkhoffer B."/>
            <person name="Schneider S."/>
            <person name="Klenk H.-P."/>
            <person name="Eisen J.A."/>
        </authorList>
    </citation>
    <scope>NUCLEOTIDE SEQUENCE [LARGE SCALE GENOMIC DNA]</scope>
    <source>
        <strain evidence="11">ATCC 700085 / DSM 6578 / Z-1203</strain>
    </source>
</reference>
<proteinExistence type="predicted"/>
<feature type="region of interest" description="Disordered" evidence="6">
    <location>
        <begin position="570"/>
        <end position="597"/>
    </location>
</feature>
<evidence type="ECO:0000256" key="6">
    <source>
        <dbReference type="SAM" id="MobiDB-lite"/>
    </source>
</evidence>
<keyword evidence="5" id="KW-0411">Iron-sulfur</keyword>
<keyword evidence="2" id="KW-0479">Metal-binding</keyword>
<dbReference type="HOGENOM" id="CLU_018240_2_1_12"/>
<dbReference type="PROSITE" id="PS51085">
    <property type="entry name" value="2FE2S_FER_2"/>
    <property type="match status" value="1"/>
</dbReference>
<dbReference type="InterPro" id="IPR049830">
    <property type="entry name" value="HndD"/>
</dbReference>
<dbReference type="Gene3D" id="3.30.70.20">
    <property type="match status" value="1"/>
</dbReference>
<dbReference type="NCBIfam" id="NF040763">
    <property type="entry name" value="FeFe_hydrog_A6"/>
    <property type="match status" value="1"/>
</dbReference>
<dbReference type="GO" id="GO:0008901">
    <property type="term" value="F:ferredoxin hydrogenase activity"/>
    <property type="evidence" value="ECO:0007669"/>
    <property type="project" value="InterPro"/>
</dbReference>
<dbReference type="STRING" id="869211.Spith_0640"/>
<dbReference type="SMART" id="SM00929">
    <property type="entry name" value="NADH-G_4Fe-4S_3"/>
    <property type="match status" value="1"/>
</dbReference>
<feature type="domain" description="4Fe-4S ferredoxin-type" evidence="8">
    <location>
        <begin position="142"/>
        <end position="175"/>
    </location>
</feature>
<evidence type="ECO:0000313" key="10">
    <source>
        <dbReference type="EMBL" id="AEJ60920.1"/>
    </source>
</evidence>
<evidence type="ECO:0000259" key="7">
    <source>
        <dbReference type="PROSITE" id="PS51085"/>
    </source>
</evidence>
<dbReference type="InterPro" id="IPR001041">
    <property type="entry name" value="2Fe-2S_ferredoxin-type"/>
</dbReference>
<feature type="domain" description="2Fe-2S ferredoxin-type" evidence="7">
    <location>
        <begin position="7"/>
        <end position="83"/>
    </location>
</feature>
<dbReference type="Pfam" id="PF02256">
    <property type="entry name" value="Fe_hyd_SSU"/>
    <property type="match status" value="1"/>
</dbReference>
<dbReference type="InterPro" id="IPR017896">
    <property type="entry name" value="4Fe4S_Fe-S-bd"/>
</dbReference>
<dbReference type="GO" id="GO:0005506">
    <property type="term" value="F:iron ion binding"/>
    <property type="evidence" value="ECO:0007669"/>
    <property type="project" value="InterPro"/>
</dbReference>
<dbReference type="Gene3D" id="3.40.50.1780">
    <property type="match status" value="1"/>
</dbReference>
<keyword evidence="1" id="KW-0004">4Fe-4S</keyword>
<dbReference type="GO" id="GO:0051539">
    <property type="term" value="F:4 iron, 4 sulfur cluster binding"/>
    <property type="evidence" value="ECO:0007669"/>
    <property type="project" value="UniProtKB-KW"/>
</dbReference>
<evidence type="ECO:0000313" key="11">
    <source>
        <dbReference type="Proteomes" id="UP000007254"/>
    </source>
</evidence>
<dbReference type="PROSITE" id="PS00198">
    <property type="entry name" value="4FE4S_FER_1"/>
    <property type="match status" value="1"/>
</dbReference>
<name>G0GA84_WINT7</name>
<dbReference type="KEGG" id="stq:Spith_0640"/>
<dbReference type="AlphaFoldDB" id="G0GA84"/>
<dbReference type="InterPro" id="IPR019574">
    <property type="entry name" value="NADH_UbQ_OxRdtase_Gsu_4Fe4S-bd"/>
</dbReference>
<gene>
    <name evidence="10" type="ordered locus">Spith_0640</name>
</gene>
<dbReference type="PROSITE" id="PS51839">
    <property type="entry name" value="4FE4S_HC3"/>
    <property type="match status" value="1"/>
</dbReference>
<keyword evidence="3" id="KW-0677">Repeat</keyword>
<sequence>MMARQAKTVTITINGTPLQVEEGTLLVEAASRADVEIPTLCYHEDLSPRGICGICLVKVNGEYVRSCITRVQEGMEVVTSDPVIRETRRKILELILATHPDDCLKCIKHGKCELQDLAERLEVRSIPYDKYERGLPVDRTSPSIVRDMNKCIGCGRCIEVCHNVQSVGAIFFHHRGSHTIVANAAGQTMGTSVCVACGQCVVYCPVGALYEKEAVERVWEALADPEKVVVAQIAPAVRVALGEEFGMKPGELVIGKIYAALRRLGVDYVFDTNFSADLTIMEEGTEFLHRLEKGERLPLITSCSPGWIKFAETYYPDLLPHLSTCKSPQQMMGAVVKTYFAQAKGIPPSRIVSLSVMPCTAKKFEAQREEMRDSGFWDVDIVLTTRELARMIRQAGIRFDQLKEEPADPVLSSYSGAATIFGATGGVMEAALRTAYELKTGKSLPRVEFAQVRGVKGVKEAVIELNGTQIRVAVAHGLSNARKVLDRVREAKERGEPLPYHFIEVMACPGGCVGGGGQPLPSPLKKREERLMGLYAEDGALSVRKSHENPEVRALYEHFLKEPNGELPHTLLHTHYEPRDPYRLRKSPLREQVSTPE</sequence>
<dbReference type="Gene3D" id="3.40.950.10">
    <property type="entry name" value="Fe-only Hydrogenase (Larger Subunit), Chain L, domain 3"/>
    <property type="match status" value="1"/>
</dbReference>
<dbReference type="InterPro" id="IPR036991">
    <property type="entry name" value="Fe_hydrogenase_ssu_sf"/>
</dbReference>
<dbReference type="InterPro" id="IPR009016">
    <property type="entry name" value="Fe_hydrogenase"/>
</dbReference>
<dbReference type="SMART" id="SM00902">
    <property type="entry name" value="Fe_hyd_SSU"/>
    <property type="match status" value="1"/>
</dbReference>
<dbReference type="Proteomes" id="UP000007254">
    <property type="component" value="Chromosome"/>
</dbReference>